<gene>
    <name evidence="3" type="ORF">A2645_00665</name>
</gene>
<comment type="caution">
    <text evidence="3">The sequence shown here is derived from an EMBL/GenBank/DDBJ whole genome shotgun (WGS) entry which is preliminary data.</text>
</comment>
<keyword evidence="2" id="KW-1133">Transmembrane helix</keyword>
<evidence type="ECO:0000256" key="1">
    <source>
        <dbReference type="SAM" id="Coils"/>
    </source>
</evidence>
<dbReference type="AlphaFoldDB" id="A0A1F6UXR0"/>
<reference evidence="3 4" key="1">
    <citation type="journal article" date="2016" name="Nat. Commun.">
        <title>Thousands of microbial genomes shed light on interconnected biogeochemical processes in an aquifer system.</title>
        <authorList>
            <person name="Anantharaman K."/>
            <person name="Brown C.T."/>
            <person name="Hug L.A."/>
            <person name="Sharon I."/>
            <person name="Castelle C.J."/>
            <person name="Probst A.J."/>
            <person name="Thomas B.C."/>
            <person name="Singh A."/>
            <person name="Wilkins M.J."/>
            <person name="Karaoz U."/>
            <person name="Brodie E.L."/>
            <person name="Williams K.H."/>
            <person name="Hubbard S.S."/>
            <person name="Banfield J.F."/>
        </authorList>
    </citation>
    <scope>NUCLEOTIDE SEQUENCE [LARGE SCALE GENOMIC DNA]</scope>
</reference>
<dbReference type="EMBL" id="MFTL01000003">
    <property type="protein sequence ID" value="OGI62138.1"/>
    <property type="molecule type" value="Genomic_DNA"/>
</dbReference>
<proteinExistence type="predicted"/>
<dbReference type="Proteomes" id="UP000182253">
    <property type="component" value="Unassembled WGS sequence"/>
</dbReference>
<feature type="transmembrane region" description="Helical" evidence="2">
    <location>
        <begin position="6"/>
        <end position="24"/>
    </location>
</feature>
<dbReference type="STRING" id="1801735.A2645_00665"/>
<evidence type="ECO:0008006" key="5">
    <source>
        <dbReference type="Google" id="ProtNLM"/>
    </source>
</evidence>
<dbReference type="InterPro" id="IPR027981">
    <property type="entry name" value="DUF4446"/>
</dbReference>
<protein>
    <recommendedName>
        <fullName evidence="5">DUF4446 domain-containing protein</fullName>
    </recommendedName>
</protein>
<evidence type="ECO:0000313" key="3">
    <source>
        <dbReference type="EMBL" id="OGI62138.1"/>
    </source>
</evidence>
<keyword evidence="1" id="KW-0175">Coiled coil</keyword>
<accession>A0A1F6UXR0</accession>
<organism evidence="3 4">
    <name type="scientific">Candidatus Nomurabacteria bacterium RIFCSPHIGHO2_01_FULL_39_9</name>
    <dbReference type="NCBI Taxonomy" id="1801735"/>
    <lineage>
        <taxon>Bacteria</taxon>
        <taxon>Candidatus Nomuraibacteriota</taxon>
    </lineage>
</organism>
<evidence type="ECO:0000256" key="2">
    <source>
        <dbReference type="SAM" id="Phobius"/>
    </source>
</evidence>
<evidence type="ECO:0000313" key="4">
    <source>
        <dbReference type="Proteomes" id="UP000182253"/>
    </source>
</evidence>
<keyword evidence="2" id="KW-0812">Transmembrane</keyword>
<sequence length="151" mass="17096">MTTQYLIFGILILLVIGLAVWLFLMSKRLKMFFKGKNAADLEVYINGLAERVNNLEKEKEALLQNVKALQEKMTQTVRGVETLRFNPFKDVGGNQSFAVALLDESGDGVVLSSLYGREKMSFFAKPVKKLKSEFELTEEEKEVIKKATVNK</sequence>
<name>A0A1F6UXR0_9BACT</name>
<keyword evidence="2" id="KW-0472">Membrane</keyword>
<feature type="coiled-coil region" evidence="1">
    <location>
        <begin position="38"/>
        <end position="72"/>
    </location>
</feature>
<dbReference type="Pfam" id="PF14584">
    <property type="entry name" value="DUF4446"/>
    <property type="match status" value="1"/>
</dbReference>